<comment type="caution">
    <text evidence="6">The sequence shown here is derived from an EMBL/GenBank/DDBJ whole genome shotgun (WGS) entry which is preliminary data.</text>
</comment>
<dbReference type="Gene3D" id="3.30.710.10">
    <property type="entry name" value="Potassium Channel Kv1.1, Chain A"/>
    <property type="match status" value="1"/>
</dbReference>
<evidence type="ECO:0000259" key="5">
    <source>
        <dbReference type="Pfam" id="PF03931"/>
    </source>
</evidence>
<keyword evidence="7" id="KW-1185">Reference proteome</keyword>
<dbReference type="SMART" id="SM00512">
    <property type="entry name" value="Skp1"/>
    <property type="match status" value="1"/>
</dbReference>
<dbReference type="Pfam" id="PF03931">
    <property type="entry name" value="Skp1_POZ"/>
    <property type="match status" value="1"/>
</dbReference>
<gene>
    <name evidence="6" type="primary">ELC1</name>
    <name evidence="6" type="ORF">H4R26_003693</name>
</gene>
<dbReference type="FunFam" id="3.30.710.10:FF:000035">
    <property type="entry name" value="Elongin C transcription elongation factor"/>
    <property type="match status" value="1"/>
</dbReference>
<evidence type="ECO:0000313" key="7">
    <source>
        <dbReference type="Proteomes" id="UP001150907"/>
    </source>
</evidence>
<dbReference type="InterPro" id="IPR001232">
    <property type="entry name" value="SKP1-like"/>
</dbReference>
<dbReference type="InterPro" id="IPR011333">
    <property type="entry name" value="SKP1/BTB/POZ_sf"/>
</dbReference>
<evidence type="ECO:0000313" key="6">
    <source>
        <dbReference type="EMBL" id="KAJ2002268.1"/>
    </source>
</evidence>
<evidence type="ECO:0000256" key="3">
    <source>
        <dbReference type="ARBA" id="ARBA00021347"/>
    </source>
</evidence>
<protein>
    <recommendedName>
        <fullName evidence="3">Elongin-C</fullName>
    </recommendedName>
</protein>
<name>A0A9W8BHJ3_9FUNG</name>
<dbReference type="InterPro" id="IPR039948">
    <property type="entry name" value="ELC1"/>
</dbReference>
<dbReference type="EMBL" id="JANBQF010000318">
    <property type="protein sequence ID" value="KAJ2002268.1"/>
    <property type="molecule type" value="Genomic_DNA"/>
</dbReference>
<dbReference type="GO" id="GO:0006511">
    <property type="term" value="P:ubiquitin-dependent protein catabolic process"/>
    <property type="evidence" value="ECO:0007669"/>
    <property type="project" value="InterPro"/>
</dbReference>
<evidence type="ECO:0000256" key="2">
    <source>
        <dbReference type="ARBA" id="ARBA00009993"/>
    </source>
</evidence>
<dbReference type="InterPro" id="IPR016073">
    <property type="entry name" value="Skp1_comp_POZ"/>
</dbReference>
<evidence type="ECO:0000256" key="1">
    <source>
        <dbReference type="ARBA" id="ARBA00004123"/>
    </source>
</evidence>
<dbReference type="OrthoDB" id="249087at2759"/>
<evidence type="ECO:0000256" key="4">
    <source>
        <dbReference type="ARBA" id="ARBA00023242"/>
    </source>
</evidence>
<comment type="similarity">
    <text evidence="2">Belongs to the SKP1 family.</text>
</comment>
<organism evidence="6 7">
    <name type="scientific">Coemansia thaxteri</name>
    <dbReference type="NCBI Taxonomy" id="2663907"/>
    <lineage>
        <taxon>Eukaryota</taxon>
        <taxon>Fungi</taxon>
        <taxon>Fungi incertae sedis</taxon>
        <taxon>Zoopagomycota</taxon>
        <taxon>Kickxellomycotina</taxon>
        <taxon>Kickxellomycetes</taxon>
        <taxon>Kickxellales</taxon>
        <taxon>Kickxellaceae</taxon>
        <taxon>Coemansia</taxon>
    </lineage>
</organism>
<dbReference type="GO" id="GO:0005634">
    <property type="term" value="C:nucleus"/>
    <property type="evidence" value="ECO:0007669"/>
    <property type="project" value="UniProtKB-SubCell"/>
</dbReference>
<accession>A0A9W8BHJ3</accession>
<dbReference type="Proteomes" id="UP001150907">
    <property type="component" value="Unassembled WGS sequence"/>
</dbReference>
<reference evidence="6" key="1">
    <citation type="submission" date="2022-07" db="EMBL/GenBank/DDBJ databases">
        <title>Phylogenomic reconstructions and comparative analyses of Kickxellomycotina fungi.</title>
        <authorList>
            <person name="Reynolds N.K."/>
            <person name="Stajich J.E."/>
            <person name="Barry K."/>
            <person name="Grigoriev I.V."/>
            <person name="Crous P."/>
            <person name="Smith M.E."/>
        </authorList>
    </citation>
    <scope>NUCLEOTIDE SEQUENCE</scope>
    <source>
        <strain evidence="6">IMI 214461</strain>
    </source>
</reference>
<dbReference type="SUPFAM" id="SSF54695">
    <property type="entry name" value="POZ domain"/>
    <property type="match status" value="1"/>
</dbReference>
<sequence length="113" mass="12372">MSSSSSAVEQAVATTVKLASGDGFAFIVDKAVAEQSPTIKNMLDVTRGGAFTEALTNQISFPEIKGKVLEKVCQYLIYKYRYAAEGSTERVPEFKFDLELSLELLMAADYLDC</sequence>
<feature type="domain" description="SKP1 component POZ" evidence="5">
    <location>
        <begin position="15"/>
        <end position="78"/>
    </location>
</feature>
<proteinExistence type="inferred from homology"/>
<comment type="subcellular location">
    <subcellularLocation>
        <location evidence="1">Nucleus</location>
    </subcellularLocation>
</comment>
<dbReference type="CDD" id="cd18321">
    <property type="entry name" value="BTB_POZ_EloC"/>
    <property type="match status" value="1"/>
</dbReference>
<dbReference type="PANTHER" id="PTHR20648">
    <property type="entry name" value="ELONGIN-C"/>
    <property type="match status" value="1"/>
</dbReference>
<keyword evidence="4" id="KW-0539">Nucleus</keyword>
<dbReference type="AlphaFoldDB" id="A0A9W8BHJ3"/>